<keyword evidence="3 9" id="KW-0813">Transport</keyword>
<dbReference type="OrthoDB" id="448427at2759"/>
<dbReference type="InterPro" id="IPR018108">
    <property type="entry name" value="MCP_transmembrane"/>
</dbReference>
<keyword evidence="11" id="KW-1185">Reference proteome</keyword>
<keyword evidence="4 8" id="KW-0812">Transmembrane</keyword>
<dbReference type="PROSITE" id="PS50920">
    <property type="entry name" value="SOLCAR"/>
    <property type="match status" value="3"/>
</dbReference>
<dbReference type="STRING" id="133412.A0A1R1XU69"/>
<protein>
    <submittedName>
        <fullName evidence="10">Mitochondrial dicarboxylate transporter</fullName>
    </submittedName>
</protein>
<organism evidence="10 11">
    <name type="scientific">Smittium culicis</name>
    <dbReference type="NCBI Taxonomy" id="133412"/>
    <lineage>
        <taxon>Eukaryota</taxon>
        <taxon>Fungi</taxon>
        <taxon>Fungi incertae sedis</taxon>
        <taxon>Zoopagomycota</taxon>
        <taxon>Kickxellomycotina</taxon>
        <taxon>Harpellomycetes</taxon>
        <taxon>Harpellales</taxon>
        <taxon>Legeriomycetaceae</taxon>
        <taxon>Smittium</taxon>
    </lineage>
</organism>
<feature type="repeat" description="Solcar" evidence="8">
    <location>
        <begin position="7"/>
        <end position="91"/>
    </location>
</feature>
<evidence type="ECO:0000256" key="3">
    <source>
        <dbReference type="ARBA" id="ARBA00022448"/>
    </source>
</evidence>
<comment type="subcellular location">
    <subcellularLocation>
        <location evidence="1">Membrane</location>
        <topology evidence="1">Multi-pass membrane protein</topology>
    </subcellularLocation>
</comment>
<evidence type="ECO:0000256" key="7">
    <source>
        <dbReference type="ARBA" id="ARBA00023136"/>
    </source>
</evidence>
<name>A0A1R1XU69_9FUNG</name>
<feature type="repeat" description="Solcar" evidence="8">
    <location>
        <begin position="199"/>
        <end position="284"/>
    </location>
</feature>
<dbReference type="GO" id="GO:0016020">
    <property type="term" value="C:membrane"/>
    <property type="evidence" value="ECO:0007669"/>
    <property type="project" value="UniProtKB-SubCell"/>
</dbReference>
<dbReference type="Pfam" id="PF00153">
    <property type="entry name" value="Mito_carr"/>
    <property type="match status" value="3"/>
</dbReference>
<comment type="caution">
    <text evidence="10">The sequence shown here is derived from an EMBL/GenBank/DDBJ whole genome shotgun (WGS) entry which is preliminary data.</text>
</comment>
<evidence type="ECO:0000256" key="9">
    <source>
        <dbReference type="RuleBase" id="RU000488"/>
    </source>
</evidence>
<feature type="repeat" description="Solcar" evidence="8">
    <location>
        <begin position="99"/>
        <end position="190"/>
    </location>
</feature>
<evidence type="ECO:0000256" key="5">
    <source>
        <dbReference type="ARBA" id="ARBA00022737"/>
    </source>
</evidence>
<proteinExistence type="inferred from homology"/>
<evidence type="ECO:0000313" key="11">
    <source>
        <dbReference type="Proteomes" id="UP000187283"/>
    </source>
</evidence>
<accession>A0A1R1XU69</accession>
<sequence length="290" mass="31401">MTAVQKKKIETPFYFGGAASCCAVVFTHPMDLLKVRLQTARGNNTGFVNVVSSIAKTQGIQGFYKGLSASLLRQASYSTVRFAVYEQIIKRMKRADGSVSNLASIVAGMIGGAVGGICGNPADVANVRMQNDGSLPIEKRRNYKGVIDALVRMVREEGPRSMLTGVGPNVTRGILVTASQIGTYDIFKKYLVIYGMDPDKVSTHFSSSALAALVATTVCNPVDVAKTRIMNSSAKIYANLGDALVTIVRTEGPMALFKGWTPSFIRLGPQTILVFVFLEQFKSLYIKYKS</sequence>
<dbReference type="EMBL" id="LSSN01001816">
    <property type="protein sequence ID" value="OMJ18197.1"/>
    <property type="molecule type" value="Genomic_DNA"/>
</dbReference>
<keyword evidence="6" id="KW-1133">Transmembrane helix</keyword>
<evidence type="ECO:0000256" key="1">
    <source>
        <dbReference type="ARBA" id="ARBA00004141"/>
    </source>
</evidence>
<evidence type="ECO:0000256" key="6">
    <source>
        <dbReference type="ARBA" id="ARBA00022989"/>
    </source>
</evidence>
<dbReference type="PROSITE" id="PS51257">
    <property type="entry name" value="PROKAR_LIPOPROTEIN"/>
    <property type="match status" value="1"/>
</dbReference>
<dbReference type="PANTHER" id="PTHR45618">
    <property type="entry name" value="MITOCHONDRIAL DICARBOXYLATE CARRIER-RELATED"/>
    <property type="match status" value="1"/>
</dbReference>
<keyword evidence="5" id="KW-0677">Repeat</keyword>
<evidence type="ECO:0000256" key="2">
    <source>
        <dbReference type="ARBA" id="ARBA00006375"/>
    </source>
</evidence>
<dbReference type="Gene3D" id="1.50.40.10">
    <property type="entry name" value="Mitochondrial carrier domain"/>
    <property type="match status" value="1"/>
</dbReference>
<dbReference type="InterPro" id="IPR050391">
    <property type="entry name" value="Mito_Metabolite_Transporter"/>
</dbReference>
<dbReference type="SUPFAM" id="SSF103506">
    <property type="entry name" value="Mitochondrial carrier"/>
    <property type="match status" value="1"/>
</dbReference>
<dbReference type="Proteomes" id="UP000187283">
    <property type="component" value="Unassembled WGS sequence"/>
</dbReference>
<dbReference type="AlphaFoldDB" id="A0A1R1XU69"/>
<reference evidence="10 11" key="1">
    <citation type="submission" date="2017-01" db="EMBL/GenBank/DDBJ databases">
        <authorList>
            <person name="Mah S.A."/>
            <person name="Swanson W.J."/>
            <person name="Moy G.W."/>
            <person name="Vacquier V.D."/>
        </authorList>
    </citation>
    <scope>NUCLEOTIDE SEQUENCE [LARGE SCALE GENOMIC DNA]</scope>
    <source>
        <strain evidence="10 11">GSMNP</strain>
    </source>
</reference>
<comment type="similarity">
    <text evidence="2 9">Belongs to the mitochondrial carrier (TC 2.A.29) family.</text>
</comment>
<dbReference type="InterPro" id="IPR023395">
    <property type="entry name" value="MCP_dom_sf"/>
</dbReference>
<gene>
    <name evidence="10" type="ORF">AYI70_g5497</name>
</gene>
<evidence type="ECO:0000256" key="4">
    <source>
        <dbReference type="ARBA" id="ARBA00022692"/>
    </source>
</evidence>
<evidence type="ECO:0000256" key="8">
    <source>
        <dbReference type="PROSITE-ProRule" id="PRU00282"/>
    </source>
</evidence>
<keyword evidence="7 8" id="KW-0472">Membrane</keyword>
<evidence type="ECO:0000313" key="10">
    <source>
        <dbReference type="EMBL" id="OMJ18197.1"/>
    </source>
</evidence>